<gene>
    <name evidence="2" type="ORF">SAMN04488528_102540</name>
</gene>
<keyword evidence="3" id="KW-1185">Reference proteome</keyword>
<dbReference type="EMBL" id="FOKI01000025">
    <property type="protein sequence ID" value="SFB29324.1"/>
    <property type="molecule type" value="Genomic_DNA"/>
</dbReference>
<proteinExistence type="predicted"/>
<sequence length="47" mass="5370">MDKKEKKIDDNQWVSTPVESKIVTSSCKKDKTATDNQWTSTSKNPIK</sequence>
<name>A0A1I0ZUC3_9CLOT</name>
<dbReference type="Proteomes" id="UP000198619">
    <property type="component" value="Unassembled WGS sequence"/>
</dbReference>
<feature type="region of interest" description="Disordered" evidence="1">
    <location>
        <begin position="24"/>
        <end position="47"/>
    </location>
</feature>
<evidence type="ECO:0000256" key="1">
    <source>
        <dbReference type="SAM" id="MobiDB-lite"/>
    </source>
</evidence>
<reference evidence="2 3" key="1">
    <citation type="submission" date="2016-10" db="EMBL/GenBank/DDBJ databases">
        <authorList>
            <person name="de Groot N.N."/>
        </authorList>
    </citation>
    <scope>NUCLEOTIDE SEQUENCE [LARGE SCALE GENOMIC DNA]</scope>
    <source>
        <strain evidence="2 3">DSM 12271</strain>
    </source>
</reference>
<evidence type="ECO:0000313" key="3">
    <source>
        <dbReference type="Proteomes" id="UP000198619"/>
    </source>
</evidence>
<dbReference type="RefSeq" id="WP_177199429.1">
    <property type="nucleotide sequence ID" value="NZ_FOKI01000025.1"/>
</dbReference>
<feature type="compositionally biased region" description="Polar residues" evidence="1">
    <location>
        <begin position="34"/>
        <end position="47"/>
    </location>
</feature>
<dbReference type="AlphaFoldDB" id="A0A1I0ZUC3"/>
<organism evidence="2 3">
    <name type="scientific">Clostridium frigidicarnis</name>
    <dbReference type="NCBI Taxonomy" id="84698"/>
    <lineage>
        <taxon>Bacteria</taxon>
        <taxon>Bacillati</taxon>
        <taxon>Bacillota</taxon>
        <taxon>Clostridia</taxon>
        <taxon>Eubacteriales</taxon>
        <taxon>Clostridiaceae</taxon>
        <taxon>Clostridium</taxon>
    </lineage>
</organism>
<evidence type="ECO:0000313" key="2">
    <source>
        <dbReference type="EMBL" id="SFB29324.1"/>
    </source>
</evidence>
<protein>
    <submittedName>
        <fullName evidence="2">Uncharacterized protein</fullName>
    </submittedName>
</protein>
<accession>A0A1I0ZUC3</accession>